<evidence type="ECO:0000256" key="6">
    <source>
        <dbReference type="ARBA" id="ARBA00023136"/>
    </source>
</evidence>
<comment type="subcellular location">
    <subcellularLocation>
        <location evidence="1 7">Cell membrane</location>
        <topology evidence="1 7">Multi-pass membrane protein</topology>
    </subcellularLocation>
</comment>
<evidence type="ECO:0000256" key="4">
    <source>
        <dbReference type="ARBA" id="ARBA00022692"/>
    </source>
</evidence>
<evidence type="ECO:0000256" key="7">
    <source>
        <dbReference type="RuleBase" id="RU363032"/>
    </source>
</evidence>
<comment type="caution">
    <text evidence="9">The sequence shown here is derived from an EMBL/GenBank/DDBJ whole genome shotgun (WGS) entry which is preliminary data.</text>
</comment>
<evidence type="ECO:0000256" key="3">
    <source>
        <dbReference type="ARBA" id="ARBA00022475"/>
    </source>
</evidence>
<proteinExistence type="inferred from homology"/>
<feature type="transmembrane region" description="Helical" evidence="7">
    <location>
        <begin position="256"/>
        <end position="280"/>
    </location>
</feature>
<organism evidence="9 10">
    <name type="scientific">Brevibacillus thermoruber</name>
    <dbReference type="NCBI Taxonomy" id="33942"/>
    <lineage>
        <taxon>Bacteria</taxon>
        <taxon>Bacillati</taxon>
        <taxon>Bacillota</taxon>
        <taxon>Bacilli</taxon>
        <taxon>Bacillales</taxon>
        <taxon>Paenibacillaceae</taxon>
        <taxon>Brevibacillus</taxon>
    </lineage>
</organism>
<feature type="domain" description="ABC transmembrane type-1" evidence="8">
    <location>
        <begin position="74"/>
        <end position="273"/>
    </location>
</feature>
<keyword evidence="3" id="KW-1003">Cell membrane</keyword>
<feature type="transmembrane region" description="Helical" evidence="7">
    <location>
        <begin position="7"/>
        <end position="25"/>
    </location>
</feature>
<keyword evidence="4 7" id="KW-0812">Transmembrane</keyword>
<dbReference type="Proteomes" id="UP001151071">
    <property type="component" value="Unassembled WGS sequence"/>
</dbReference>
<dbReference type="Pfam" id="PF00528">
    <property type="entry name" value="BPD_transp_1"/>
    <property type="match status" value="1"/>
</dbReference>
<keyword evidence="6 7" id="KW-0472">Membrane</keyword>
<evidence type="ECO:0000313" key="9">
    <source>
        <dbReference type="EMBL" id="MDA5110310.1"/>
    </source>
</evidence>
<dbReference type="SUPFAM" id="SSF161098">
    <property type="entry name" value="MetI-like"/>
    <property type="match status" value="1"/>
</dbReference>
<evidence type="ECO:0000313" key="10">
    <source>
        <dbReference type="Proteomes" id="UP001151071"/>
    </source>
</evidence>
<name>A0A9X3TTZ6_9BACL</name>
<dbReference type="GO" id="GO:0055085">
    <property type="term" value="P:transmembrane transport"/>
    <property type="evidence" value="ECO:0007669"/>
    <property type="project" value="InterPro"/>
</dbReference>
<protein>
    <submittedName>
        <fullName evidence="9">ABC transporter permease subunit</fullName>
    </submittedName>
</protein>
<evidence type="ECO:0000256" key="1">
    <source>
        <dbReference type="ARBA" id="ARBA00004651"/>
    </source>
</evidence>
<dbReference type="AlphaFoldDB" id="A0A9X3TTZ6"/>
<feature type="transmembrane region" description="Helical" evidence="7">
    <location>
        <begin position="220"/>
        <end position="244"/>
    </location>
</feature>
<keyword evidence="2 7" id="KW-0813">Transport</keyword>
<comment type="similarity">
    <text evidence="7">Belongs to the binding-protein-dependent transport system permease family.</text>
</comment>
<reference evidence="9" key="1">
    <citation type="submission" date="2022-12" db="EMBL/GenBank/DDBJ databases">
        <title>Draft genome sequence of the thermophilic strain Brevibacillus thermoruber HT42, isolated from Los Humeros, Puebla, Mexico, with biotechnological potential.</title>
        <authorList>
            <person name="Lara Sanchez J."/>
            <person name="Solis Palacios R."/>
            <person name="Bustos Baena A.S."/>
            <person name="Ruz Baez A.E."/>
            <person name="Espinosa Luna G."/>
            <person name="Oliart Ros R.M."/>
        </authorList>
    </citation>
    <scope>NUCLEOTIDE SEQUENCE</scope>
    <source>
        <strain evidence="9">HT42</strain>
    </source>
</reference>
<accession>A0A9X3TTZ6</accession>
<keyword evidence="10" id="KW-1185">Reference proteome</keyword>
<dbReference type="EMBL" id="JAPYYP010000029">
    <property type="protein sequence ID" value="MDA5110310.1"/>
    <property type="molecule type" value="Genomic_DNA"/>
</dbReference>
<feature type="transmembrane region" description="Helical" evidence="7">
    <location>
        <begin position="80"/>
        <end position="99"/>
    </location>
</feature>
<gene>
    <name evidence="9" type="ORF">O3V59_18275</name>
</gene>
<dbReference type="PANTHER" id="PTHR30465">
    <property type="entry name" value="INNER MEMBRANE ABC TRANSPORTER"/>
    <property type="match status" value="1"/>
</dbReference>
<sequence length="287" mass="31979">MSYVRQLIGMFLLVVAVCGAPFMLYTDKDGVHVSPENVIVRTVYLLEQIADGSLGTYWVGNTERSIAQDIGPFALSTFELLFFSVLIAVAASLLFGLFLQRFGAVRQLQRALDVIATVPDFVLIMLAILAAIQFYKWTGIRIITLSPFSDADNNWFPLTVLAIGPTIFLMKGVSLKYAQIGGEDYIRTALAKGMGIWHILVHHVYKNVKPFLVADLKKTIAITVANLFVVEYLLNVVGLTRFIFSKDGGFEFNAAVMGLMSIVLLSILVYVLIRAILYLFERAFVYK</sequence>
<dbReference type="PROSITE" id="PS50928">
    <property type="entry name" value="ABC_TM1"/>
    <property type="match status" value="1"/>
</dbReference>
<evidence type="ECO:0000256" key="5">
    <source>
        <dbReference type="ARBA" id="ARBA00022989"/>
    </source>
</evidence>
<feature type="transmembrane region" description="Helical" evidence="7">
    <location>
        <begin position="111"/>
        <end position="135"/>
    </location>
</feature>
<evidence type="ECO:0000256" key="2">
    <source>
        <dbReference type="ARBA" id="ARBA00022448"/>
    </source>
</evidence>
<dbReference type="CDD" id="cd06261">
    <property type="entry name" value="TM_PBP2"/>
    <property type="match status" value="1"/>
</dbReference>
<dbReference type="RefSeq" id="WP_271140698.1">
    <property type="nucleotide sequence ID" value="NZ_JAPYYP010000029.1"/>
</dbReference>
<keyword evidence="5 7" id="KW-1133">Transmembrane helix</keyword>
<dbReference type="Gene3D" id="1.10.3720.10">
    <property type="entry name" value="MetI-like"/>
    <property type="match status" value="1"/>
</dbReference>
<dbReference type="InterPro" id="IPR035906">
    <property type="entry name" value="MetI-like_sf"/>
</dbReference>
<dbReference type="PANTHER" id="PTHR30465:SF44">
    <property type="entry name" value="ABC-TYPE DIPEPTIDE_OLIGOPEPTIDE TRANSPORT SYSTEM, PERMEASE COMPONENT"/>
    <property type="match status" value="1"/>
</dbReference>
<dbReference type="GO" id="GO:0005886">
    <property type="term" value="C:plasma membrane"/>
    <property type="evidence" value="ECO:0007669"/>
    <property type="project" value="UniProtKB-SubCell"/>
</dbReference>
<feature type="transmembrane region" description="Helical" evidence="7">
    <location>
        <begin position="155"/>
        <end position="173"/>
    </location>
</feature>
<dbReference type="InterPro" id="IPR000515">
    <property type="entry name" value="MetI-like"/>
</dbReference>
<evidence type="ECO:0000259" key="8">
    <source>
        <dbReference type="PROSITE" id="PS50928"/>
    </source>
</evidence>